<proteinExistence type="predicted"/>
<sequence length="573" mass="62733">MASESFERNPGATDDITVHRQTRSRNRGRTNTRRGESSPAASDRSLSADDRGRVHASRTPPMISAEVIDRLESGAFRHSPEPGPQPMGEDQAAVVEAAVPEPVPRRSKRLAAKRGPVVVDAPQEPGNPSPAPPGRFSTTSGEAGPSARESALTEVTESLTPVTEATSQATLTEAIAPPEGDTSFTSTQEELSSCMATLSIGSPVITHKHARNDIQNPREVLEPPARQRALESVSSAPQTHLQRTVDGSSSEDDPPAQWHPRFATAREEPEYEQDSSDEMEYPSETESERAAAARIFVARTTDPSGRAAMSESLNEEGLSRLVHDVQSTTHKVSNNDTKSSKHRPMHEADETDTEVGRDHPCDKGKGRAPALPVTPPPASSKSSEDEDPEIANLSNLRFDESELDPETQQILLSTFKKGTRQTSHPSTSAAGPSRPTRRTCTQTPSELSDTDVSHSSAQSPVRGPKDKFKLLQRQNELLQAQLTQQQELLTQLLEAQRTHTSHGHQSHRSHRETDVRAQRSTTAPTARPHEYRRETRVRDLHEGEAAPPQHATTEQVEDRVRPSRQISQNAAWQ</sequence>
<feature type="compositionally biased region" description="Polar residues" evidence="2">
    <location>
        <begin position="438"/>
        <end position="447"/>
    </location>
</feature>
<feature type="coiled-coil region" evidence="1">
    <location>
        <begin position="468"/>
        <end position="495"/>
    </location>
</feature>
<evidence type="ECO:0000256" key="1">
    <source>
        <dbReference type="SAM" id="Coils"/>
    </source>
</evidence>
<feature type="compositionally biased region" description="Polar residues" evidence="2">
    <location>
        <begin position="325"/>
        <end position="337"/>
    </location>
</feature>
<accession>A0A0D7AT66</accession>
<feature type="compositionally biased region" description="Polar residues" evidence="2">
    <location>
        <begin position="564"/>
        <end position="573"/>
    </location>
</feature>
<feature type="compositionally biased region" description="Polar residues" evidence="2">
    <location>
        <begin position="232"/>
        <end position="248"/>
    </location>
</feature>
<name>A0A0D7AT66_9AGAR</name>
<organism evidence="3 4">
    <name type="scientific">Fistulina hepatica ATCC 64428</name>
    <dbReference type="NCBI Taxonomy" id="1128425"/>
    <lineage>
        <taxon>Eukaryota</taxon>
        <taxon>Fungi</taxon>
        <taxon>Dikarya</taxon>
        <taxon>Basidiomycota</taxon>
        <taxon>Agaricomycotina</taxon>
        <taxon>Agaricomycetes</taxon>
        <taxon>Agaricomycetidae</taxon>
        <taxon>Agaricales</taxon>
        <taxon>Fistulinaceae</taxon>
        <taxon>Fistulina</taxon>
    </lineage>
</organism>
<feature type="compositionally biased region" description="Basic and acidic residues" evidence="2">
    <location>
        <begin position="527"/>
        <end position="544"/>
    </location>
</feature>
<protein>
    <submittedName>
        <fullName evidence="3">Uncharacterized protein</fullName>
    </submittedName>
</protein>
<gene>
    <name evidence="3" type="ORF">FISHEDRAFT_54816</name>
</gene>
<keyword evidence="4" id="KW-1185">Reference proteome</keyword>
<evidence type="ECO:0000256" key="2">
    <source>
        <dbReference type="SAM" id="MobiDB-lite"/>
    </source>
</evidence>
<feature type="region of interest" description="Disordered" evidence="2">
    <location>
        <begin position="1"/>
        <end position="190"/>
    </location>
</feature>
<evidence type="ECO:0000313" key="3">
    <source>
        <dbReference type="EMBL" id="KIY54018.1"/>
    </source>
</evidence>
<dbReference type="EMBL" id="KN881581">
    <property type="protein sequence ID" value="KIY54018.1"/>
    <property type="molecule type" value="Genomic_DNA"/>
</dbReference>
<feature type="compositionally biased region" description="Polar residues" evidence="2">
    <location>
        <begin position="420"/>
        <end position="430"/>
    </location>
</feature>
<keyword evidence="1" id="KW-0175">Coiled coil</keyword>
<feature type="compositionally biased region" description="Basic residues" evidence="2">
    <location>
        <begin position="20"/>
        <end position="32"/>
    </location>
</feature>
<reference evidence="3 4" key="1">
    <citation type="journal article" date="2015" name="Fungal Genet. Biol.">
        <title>Evolution of novel wood decay mechanisms in Agaricales revealed by the genome sequences of Fistulina hepatica and Cylindrobasidium torrendii.</title>
        <authorList>
            <person name="Floudas D."/>
            <person name="Held B.W."/>
            <person name="Riley R."/>
            <person name="Nagy L.G."/>
            <person name="Koehler G."/>
            <person name="Ransdell A.S."/>
            <person name="Younus H."/>
            <person name="Chow J."/>
            <person name="Chiniquy J."/>
            <person name="Lipzen A."/>
            <person name="Tritt A."/>
            <person name="Sun H."/>
            <person name="Haridas S."/>
            <person name="LaButti K."/>
            <person name="Ohm R.A."/>
            <person name="Kues U."/>
            <person name="Blanchette R.A."/>
            <person name="Grigoriev I.V."/>
            <person name="Minto R.E."/>
            <person name="Hibbett D.S."/>
        </authorList>
    </citation>
    <scope>NUCLEOTIDE SEQUENCE [LARGE SCALE GENOMIC DNA]</scope>
    <source>
        <strain evidence="3 4">ATCC 64428</strain>
    </source>
</reference>
<feature type="compositionally biased region" description="Polar residues" evidence="2">
    <location>
        <begin position="153"/>
        <end position="171"/>
    </location>
</feature>
<feature type="region of interest" description="Disordered" evidence="2">
    <location>
        <begin position="207"/>
        <end position="464"/>
    </location>
</feature>
<evidence type="ECO:0000313" key="4">
    <source>
        <dbReference type="Proteomes" id="UP000054144"/>
    </source>
</evidence>
<feature type="region of interest" description="Disordered" evidence="2">
    <location>
        <begin position="496"/>
        <end position="573"/>
    </location>
</feature>
<feature type="compositionally biased region" description="Basic residues" evidence="2">
    <location>
        <begin position="499"/>
        <end position="510"/>
    </location>
</feature>
<feature type="compositionally biased region" description="Basic and acidic residues" evidence="2">
    <location>
        <begin position="354"/>
        <end position="365"/>
    </location>
</feature>
<feature type="compositionally biased region" description="Acidic residues" evidence="2">
    <location>
        <begin position="269"/>
        <end position="285"/>
    </location>
</feature>
<dbReference type="AlphaFoldDB" id="A0A0D7AT66"/>
<dbReference type="Proteomes" id="UP000054144">
    <property type="component" value="Unassembled WGS sequence"/>
</dbReference>